<feature type="region of interest" description="Disordered" evidence="1">
    <location>
        <begin position="60"/>
        <end position="90"/>
    </location>
</feature>
<proteinExistence type="predicted"/>
<organism evidence="3 4">
    <name type="scientific">Nesterenkonia flava</name>
    <dbReference type="NCBI Taxonomy" id="469799"/>
    <lineage>
        <taxon>Bacteria</taxon>
        <taxon>Bacillati</taxon>
        <taxon>Actinomycetota</taxon>
        <taxon>Actinomycetes</taxon>
        <taxon>Micrococcales</taxon>
        <taxon>Micrococcaceae</taxon>
        <taxon>Nesterenkonia</taxon>
    </lineage>
</organism>
<evidence type="ECO:0000313" key="3">
    <source>
        <dbReference type="EMBL" id="MDR5711857.1"/>
    </source>
</evidence>
<accession>A0ABU1FU43</accession>
<dbReference type="EMBL" id="JAVKGT010000014">
    <property type="protein sequence ID" value="MDR5711857.1"/>
    <property type="molecule type" value="Genomic_DNA"/>
</dbReference>
<dbReference type="RefSeq" id="WP_310537234.1">
    <property type="nucleotide sequence ID" value="NZ_BAAAOC010000001.1"/>
</dbReference>
<gene>
    <name evidence="3" type="ORF">RH857_06875</name>
</gene>
<keyword evidence="2" id="KW-1133">Transmembrane helix</keyword>
<feature type="transmembrane region" description="Helical" evidence="2">
    <location>
        <begin position="26"/>
        <end position="49"/>
    </location>
</feature>
<evidence type="ECO:0000313" key="4">
    <source>
        <dbReference type="Proteomes" id="UP001260872"/>
    </source>
</evidence>
<dbReference type="Proteomes" id="UP001260872">
    <property type="component" value="Unassembled WGS sequence"/>
</dbReference>
<reference evidence="4" key="1">
    <citation type="submission" date="2023-07" db="EMBL/GenBank/DDBJ databases">
        <title>Description of three actinobacteria isolated from air of manufacturing shop in a pharmaceutical factory.</title>
        <authorList>
            <person name="Zhang D.-F."/>
        </authorList>
    </citation>
    <scope>NUCLEOTIDE SEQUENCE [LARGE SCALE GENOMIC DNA]</scope>
    <source>
        <strain evidence="4">CCTCC AB 207010</strain>
    </source>
</reference>
<sequence length="280" mass="30051">MPSIRSSSRGSATASPAVSSRLSAGWIIGIFFSSLTLVVCVVLAAAWIVGGRAMPQTASVQSLLPPEPRSEPVTAAGSGAGDAVAASSEGELSELDPHSGILPGSRASVPIHELPVEKLSLLKTWGWSLPHLADRGYEPEKLETGVIEGVRTIQLQLVDDNYTMWVAETRAEEEGRTLDPIEEKVLKVLDPADFSAERLQLSTGDECTLYISESDDSWTAAMETDRAQYVISSDMPTAAASQIMSWVMLTDRSRVQTQPLAPSASERVGRGLEELFGWIP</sequence>
<keyword evidence="4" id="KW-1185">Reference proteome</keyword>
<keyword evidence="2" id="KW-0812">Transmembrane</keyword>
<keyword evidence="2" id="KW-0472">Membrane</keyword>
<name>A0ABU1FU43_9MICC</name>
<comment type="caution">
    <text evidence="3">The sequence shown here is derived from an EMBL/GenBank/DDBJ whole genome shotgun (WGS) entry which is preliminary data.</text>
</comment>
<feature type="compositionally biased region" description="Low complexity" evidence="1">
    <location>
        <begin position="75"/>
        <end position="88"/>
    </location>
</feature>
<protein>
    <submittedName>
        <fullName evidence="3">Uncharacterized protein</fullName>
    </submittedName>
</protein>
<evidence type="ECO:0000256" key="2">
    <source>
        <dbReference type="SAM" id="Phobius"/>
    </source>
</evidence>
<evidence type="ECO:0000256" key="1">
    <source>
        <dbReference type="SAM" id="MobiDB-lite"/>
    </source>
</evidence>